<dbReference type="CDD" id="cd12148">
    <property type="entry name" value="fungal_TF_MHR"/>
    <property type="match status" value="1"/>
</dbReference>
<evidence type="ECO:0000256" key="3">
    <source>
        <dbReference type="SAM" id="MobiDB-lite"/>
    </source>
</evidence>
<evidence type="ECO:0000313" key="5">
    <source>
        <dbReference type="EMBL" id="RAR02297.1"/>
    </source>
</evidence>
<protein>
    <submittedName>
        <fullName evidence="5">C6 transcription factor</fullName>
    </submittedName>
</protein>
<accession>A0A364MT93</accession>
<evidence type="ECO:0000256" key="1">
    <source>
        <dbReference type="ARBA" id="ARBA00022723"/>
    </source>
</evidence>
<keyword evidence="1" id="KW-0479">Metal-binding</keyword>
<dbReference type="Gene3D" id="4.10.240.10">
    <property type="entry name" value="Zn(2)-C6 fungal-type DNA-binding domain"/>
    <property type="match status" value="1"/>
</dbReference>
<dbReference type="CDD" id="cd00067">
    <property type="entry name" value="GAL4"/>
    <property type="match status" value="1"/>
</dbReference>
<comment type="caution">
    <text evidence="5">The sequence shown here is derived from an EMBL/GenBank/DDBJ whole genome shotgun (WGS) entry which is preliminary data.</text>
</comment>
<dbReference type="PANTHER" id="PTHR46910:SF1">
    <property type="entry name" value="MISCELLANEOUS ZN(II)2CYS6 TRANSCRIPTION FACTOR (EUROFUNG)-RELATED"/>
    <property type="match status" value="1"/>
</dbReference>
<dbReference type="SMART" id="SM00066">
    <property type="entry name" value="GAL4"/>
    <property type="match status" value="1"/>
</dbReference>
<dbReference type="InterPro" id="IPR007219">
    <property type="entry name" value="XnlR_reg_dom"/>
</dbReference>
<proteinExistence type="predicted"/>
<dbReference type="STRING" id="183478.A0A364MT93"/>
<feature type="domain" description="Zn(2)-C6 fungal-type" evidence="4">
    <location>
        <begin position="106"/>
        <end position="137"/>
    </location>
</feature>
<dbReference type="Proteomes" id="UP000249619">
    <property type="component" value="Unassembled WGS sequence"/>
</dbReference>
<feature type="region of interest" description="Disordered" evidence="3">
    <location>
        <begin position="1"/>
        <end position="81"/>
    </location>
</feature>
<dbReference type="PROSITE" id="PS50048">
    <property type="entry name" value="ZN2_CY6_FUNGAL_2"/>
    <property type="match status" value="1"/>
</dbReference>
<dbReference type="GO" id="GO:0008270">
    <property type="term" value="F:zinc ion binding"/>
    <property type="evidence" value="ECO:0007669"/>
    <property type="project" value="InterPro"/>
</dbReference>
<feature type="compositionally biased region" description="Polar residues" evidence="3">
    <location>
        <begin position="29"/>
        <end position="42"/>
    </location>
</feature>
<feature type="region of interest" description="Disordered" evidence="3">
    <location>
        <begin position="686"/>
        <end position="730"/>
    </location>
</feature>
<dbReference type="InterPro" id="IPR036864">
    <property type="entry name" value="Zn2-C6_fun-type_DNA-bd_sf"/>
</dbReference>
<dbReference type="EMBL" id="QGDH01000220">
    <property type="protein sequence ID" value="RAR02297.1"/>
    <property type="molecule type" value="Genomic_DNA"/>
</dbReference>
<feature type="region of interest" description="Disordered" evidence="3">
    <location>
        <begin position="177"/>
        <end position="201"/>
    </location>
</feature>
<feature type="compositionally biased region" description="Polar residues" evidence="3">
    <location>
        <begin position="1"/>
        <end position="12"/>
    </location>
</feature>
<feature type="compositionally biased region" description="Low complexity" evidence="3">
    <location>
        <begin position="44"/>
        <end position="67"/>
    </location>
</feature>
<dbReference type="PROSITE" id="PS00463">
    <property type="entry name" value="ZN2_CY6_FUNGAL_1"/>
    <property type="match status" value="1"/>
</dbReference>
<dbReference type="GO" id="GO:0003677">
    <property type="term" value="F:DNA binding"/>
    <property type="evidence" value="ECO:0007669"/>
    <property type="project" value="InterPro"/>
</dbReference>
<keyword evidence="2" id="KW-0539">Nucleus</keyword>
<dbReference type="SUPFAM" id="SSF57701">
    <property type="entry name" value="Zn2/Cys6 DNA-binding domain"/>
    <property type="match status" value="1"/>
</dbReference>
<keyword evidence="6" id="KW-1185">Reference proteome</keyword>
<organism evidence="5 6">
    <name type="scientific">Stemphylium lycopersici</name>
    <name type="common">Tomato gray leaf spot disease fungus</name>
    <name type="synonym">Thyrospora lycopersici</name>
    <dbReference type="NCBI Taxonomy" id="183478"/>
    <lineage>
        <taxon>Eukaryota</taxon>
        <taxon>Fungi</taxon>
        <taxon>Dikarya</taxon>
        <taxon>Ascomycota</taxon>
        <taxon>Pezizomycotina</taxon>
        <taxon>Dothideomycetes</taxon>
        <taxon>Pleosporomycetidae</taxon>
        <taxon>Pleosporales</taxon>
        <taxon>Pleosporineae</taxon>
        <taxon>Pleosporaceae</taxon>
        <taxon>Stemphylium</taxon>
    </lineage>
</organism>
<dbReference type="InterPro" id="IPR050987">
    <property type="entry name" value="AtrR-like"/>
</dbReference>
<dbReference type="AlphaFoldDB" id="A0A364MT93"/>
<reference evidence="6" key="1">
    <citation type="submission" date="2018-05" db="EMBL/GenBank/DDBJ databases">
        <title>Draft genome sequence of Stemphylium lycopersici strain CIDEFI 213.</title>
        <authorList>
            <person name="Medina R."/>
            <person name="Franco M.E.E."/>
            <person name="Lucentini C.G."/>
            <person name="Saparrat M.C.N."/>
            <person name="Balatti P.A."/>
        </authorList>
    </citation>
    <scope>NUCLEOTIDE SEQUENCE [LARGE SCALE GENOMIC DNA]</scope>
    <source>
        <strain evidence="6">CIDEFI 213</strain>
    </source>
</reference>
<gene>
    <name evidence="5" type="ORF">DDE83_008618</name>
</gene>
<dbReference type="GO" id="GO:0000981">
    <property type="term" value="F:DNA-binding transcription factor activity, RNA polymerase II-specific"/>
    <property type="evidence" value="ECO:0007669"/>
    <property type="project" value="InterPro"/>
</dbReference>
<name>A0A364MT93_STELY</name>
<sequence>MYKSPTASSAGSPDTMIPPPNPFALAQPSARQTALTTPNIPQLGSRSPGYSPHSYSHSTSPSAVSAGLPEAQHHDGNGLMISPTQISSANLNAQKRAYRQRRKDPSCDACRERKVKCDATETSACSECSSRNHRCQFTKETNRRMSSIKQVQDLQSQIAELTHVNSQLRTKVSEKDPMDMERTDMKRRHSEAYSATPPGPRRVSIPVLDNFEHVRTNIREYAQGIFSTPHQHGYTTTESGSQLPEVPPRAEFAYLSRSYLDTIHDWCPALHWPTFQREVDDVYASRSFGGCSREWVSLFFAVMACGSLLPRPDNNLSPYATPDGQAMFKIAASTLETWPQELTITHAQAALMLSIFATENNQRSLGSVWLASAVRVVQELQICPEADCWSAIDGEMRRRLWWSIYVRDRIMSLETNRPMLINEQDCEMPFPSSVDDRYVQPNGSFRSLTKSAHSTGFVATVHIARLYAPLYQALKSSVILPHTTQDLDEQMRSKFRLLPEAYQIDSGALLDVRALPTIFILLSARFHLYRRNFTPLSGPMERNSAFDRCVAVAQDTAKYISRALHNPSTQDSGKTWEERVASIASNSVCLHLWRCVLILCFRGQYDAAVMCLHLSRAIDKTRKINIACGKNMAFFLERLVDRVRSGRGCHQQLERDEEMIAYLSADIQSSLEHSWVWSGTDLTTSLKPRQGSSPMSMRSPGGDEAMRDALPLRSPPTASPNGTTEWNDWGRVERMVRQLMDEHLHRTTQPPAYYPPPHNPVKRVQLAPDASSPPKPSPIPSPAPSSTSRISIANII</sequence>
<dbReference type="SMART" id="SM00906">
    <property type="entry name" value="Fungal_trans"/>
    <property type="match status" value="1"/>
</dbReference>
<dbReference type="GO" id="GO:0006351">
    <property type="term" value="P:DNA-templated transcription"/>
    <property type="evidence" value="ECO:0007669"/>
    <property type="project" value="InterPro"/>
</dbReference>
<feature type="compositionally biased region" description="Low complexity" evidence="3">
    <location>
        <begin position="784"/>
        <end position="796"/>
    </location>
</feature>
<dbReference type="Pfam" id="PF04082">
    <property type="entry name" value="Fungal_trans"/>
    <property type="match status" value="1"/>
</dbReference>
<evidence type="ECO:0000259" key="4">
    <source>
        <dbReference type="PROSITE" id="PS50048"/>
    </source>
</evidence>
<dbReference type="Pfam" id="PF00172">
    <property type="entry name" value="Zn_clus"/>
    <property type="match status" value="1"/>
</dbReference>
<evidence type="ECO:0000313" key="6">
    <source>
        <dbReference type="Proteomes" id="UP000249619"/>
    </source>
</evidence>
<feature type="region of interest" description="Disordered" evidence="3">
    <location>
        <begin position="747"/>
        <end position="796"/>
    </location>
</feature>
<feature type="compositionally biased region" description="Pro residues" evidence="3">
    <location>
        <begin position="771"/>
        <end position="783"/>
    </location>
</feature>
<evidence type="ECO:0000256" key="2">
    <source>
        <dbReference type="ARBA" id="ARBA00023242"/>
    </source>
</evidence>
<feature type="compositionally biased region" description="Low complexity" evidence="3">
    <location>
        <begin position="688"/>
        <end position="702"/>
    </location>
</feature>
<dbReference type="PANTHER" id="PTHR46910">
    <property type="entry name" value="TRANSCRIPTION FACTOR PDR1"/>
    <property type="match status" value="1"/>
</dbReference>
<dbReference type="InterPro" id="IPR001138">
    <property type="entry name" value="Zn2Cys6_DnaBD"/>
</dbReference>